<evidence type="ECO:0000256" key="3">
    <source>
        <dbReference type="ARBA" id="ARBA00022801"/>
    </source>
</evidence>
<dbReference type="SUPFAM" id="SSF111283">
    <property type="entry name" value="Putative modulator of DNA gyrase, PmbA/TldD"/>
    <property type="match status" value="1"/>
</dbReference>
<dbReference type="PANTHER" id="PTHR30624:SF10">
    <property type="entry name" value="CONSERVED PROTEIN"/>
    <property type="match status" value="1"/>
</dbReference>
<dbReference type="RefSeq" id="WP_015279162.1">
    <property type="nucleotide sequence ID" value="NC_019940.1"/>
</dbReference>
<dbReference type="InterPro" id="IPR051463">
    <property type="entry name" value="Peptidase_U62_metallo"/>
</dbReference>
<keyword evidence="8" id="KW-1185">Reference proteome</keyword>
<name>L0GT81_9GAMM</name>
<proteinExistence type="inferred from homology"/>
<dbReference type="AlphaFoldDB" id="L0GT81"/>
<dbReference type="Gene3D" id="3.30.2290.10">
    <property type="entry name" value="PmbA/TldD superfamily"/>
    <property type="match status" value="1"/>
</dbReference>
<keyword evidence="4" id="KW-0482">Metalloprotease</keyword>
<dbReference type="GO" id="GO:0008237">
    <property type="term" value="F:metallopeptidase activity"/>
    <property type="evidence" value="ECO:0007669"/>
    <property type="project" value="UniProtKB-KW"/>
</dbReference>
<dbReference type="STRING" id="765912.Thimo_0137"/>
<evidence type="ECO:0000313" key="8">
    <source>
        <dbReference type="Proteomes" id="UP000010816"/>
    </source>
</evidence>
<gene>
    <name evidence="7" type="ORF">Thimo_0137</name>
</gene>
<dbReference type="InterPro" id="IPR035068">
    <property type="entry name" value="TldD/PmbA_N"/>
</dbReference>
<feature type="domain" description="Metalloprotease TldD/E C-terminal" evidence="6">
    <location>
        <begin position="232"/>
        <end position="475"/>
    </location>
</feature>
<organism evidence="7 8">
    <name type="scientific">Thioflavicoccus mobilis 8321</name>
    <dbReference type="NCBI Taxonomy" id="765912"/>
    <lineage>
        <taxon>Bacteria</taxon>
        <taxon>Pseudomonadati</taxon>
        <taxon>Pseudomonadota</taxon>
        <taxon>Gammaproteobacteria</taxon>
        <taxon>Chromatiales</taxon>
        <taxon>Chromatiaceae</taxon>
        <taxon>Thioflavicoccus</taxon>
    </lineage>
</organism>
<dbReference type="GO" id="GO:0006508">
    <property type="term" value="P:proteolysis"/>
    <property type="evidence" value="ECO:0007669"/>
    <property type="project" value="UniProtKB-KW"/>
</dbReference>
<evidence type="ECO:0000256" key="1">
    <source>
        <dbReference type="ARBA" id="ARBA00005836"/>
    </source>
</evidence>
<evidence type="ECO:0000259" key="6">
    <source>
        <dbReference type="Pfam" id="PF19289"/>
    </source>
</evidence>
<protein>
    <submittedName>
        <fullName evidence="7">Putative Zn-dependent protease-like protein</fullName>
    </submittedName>
</protein>
<feature type="domain" description="Metalloprotease TldD/E N-terminal" evidence="5">
    <location>
        <begin position="23"/>
        <end position="85"/>
    </location>
</feature>
<dbReference type="KEGG" id="tmb:Thimo_0137"/>
<accession>L0GT81</accession>
<evidence type="ECO:0000256" key="4">
    <source>
        <dbReference type="ARBA" id="ARBA00023049"/>
    </source>
</evidence>
<dbReference type="InterPro" id="IPR045569">
    <property type="entry name" value="Metalloprtase-TldD/E_C"/>
</dbReference>
<dbReference type="EMBL" id="CP003051">
    <property type="protein sequence ID" value="AGA89012.1"/>
    <property type="molecule type" value="Genomic_DNA"/>
</dbReference>
<evidence type="ECO:0000256" key="2">
    <source>
        <dbReference type="ARBA" id="ARBA00022670"/>
    </source>
</evidence>
<dbReference type="Pfam" id="PF01523">
    <property type="entry name" value="PmbA_TldD_1st"/>
    <property type="match status" value="1"/>
</dbReference>
<comment type="similarity">
    <text evidence="1">Belongs to the peptidase U62 family.</text>
</comment>
<dbReference type="InterPro" id="IPR002510">
    <property type="entry name" value="Metalloprtase-TldD/E_N"/>
</dbReference>
<dbReference type="InterPro" id="IPR036059">
    <property type="entry name" value="TldD/PmbA_sf"/>
</dbReference>
<reference evidence="7 8" key="1">
    <citation type="submission" date="2011-09" db="EMBL/GenBank/DDBJ databases">
        <title>Complete sequence of chromosome of Thioflavicoccus mobilis 8321.</title>
        <authorList>
            <consortium name="US DOE Joint Genome Institute"/>
            <person name="Lucas S."/>
            <person name="Han J."/>
            <person name="Lapidus A."/>
            <person name="Cheng J.-F."/>
            <person name="Goodwin L."/>
            <person name="Pitluck S."/>
            <person name="Peters L."/>
            <person name="Ovchinnikova G."/>
            <person name="Lu M."/>
            <person name="Detter J.C."/>
            <person name="Han C."/>
            <person name="Tapia R."/>
            <person name="Land M."/>
            <person name="Hauser L."/>
            <person name="Kyrpides N."/>
            <person name="Ivanova N."/>
            <person name="Pagani I."/>
            <person name="Vogl K."/>
            <person name="Liu Z."/>
            <person name="Imhoff J."/>
            <person name="Thiel V."/>
            <person name="Frigaard N.-U."/>
            <person name="Bryant D."/>
            <person name="Woyke T."/>
        </authorList>
    </citation>
    <scope>NUCLEOTIDE SEQUENCE [LARGE SCALE GENOMIC DNA]</scope>
    <source>
        <strain evidence="7 8">8321</strain>
    </source>
</reference>
<dbReference type="PANTHER" id="PTHR30624">
    <property type="entry name" value="UNCHARACTERIZED PROTEIN TLDD AND PMBA"/>
    <property type="match status" value="1"/>
</dbReference>
<dbReference type="PATRIC" id="fig|765912.4.peg.139"/>
<dbReference type="eggNOG" id="COG0312">
    <property type="taxonomic scope" value="Bacteria"/>
</dbReference>
<keyword evidence="3" id="KW-0378">Hydrolase</keyword>
<sequence length="480" mass="51213">MNGFEAIAARFAAEAPAADYWTLRLVAEEGDALAVRQGVAEPSRLSASRGAMVTLVVDGGVGYGATSDLSPAGLRAAAERARHWARQHARQGLFDARLVPRSALCVERRTPVREPWNGVAIADKLALLHDACAALEIDERIVDSAAWLAYERVEQWLVTADGGRVVQVQECVEPGLEAVANAGSQTQSRRGGGFDRPRLGGLELLAEAGLVEDARRVAEEALALLAAPECPSGVMDLVLMPSQMVLQIHESIGHPLELDRILGDERNYAGTSFVTPEMLGRYRYGSDLLDVTFDPSVAGELASYAADDEGTPAERAYLIRGGILERPLGGRLSQARSGLPGVAAARACGWDRPPIDRMANINLEPGGQSLAALIGGVERGVLMDTNRSWSIDDSRNKFQFGCELGRLIVDGELGGLVRNPGYRGISAQFWRNLDGVGEAAAWEVRGVQTCGKGEPNQSISTGHAAPPCRFRDVAVFGGGE</sequence>
<evidence type="ECO:0000259" key="5">
    <source>
        <dbReference type="Pfam" id="PF01523"/>
    </source>
</evidence>
<dbReference type="Pfam" id="PF19289">
    <property type="entry name" value="PmbA_TldD_3rd"/>
    <property type="match status" value="1"/>
</dbReference>
<keyword evidence="2 7" id="KW-0645">Protease</keyword>
<dbReference type="GO" id="GO:0005829">
    <property type="term" value="C:cytosol"/>
    <property type="evidence" value="ECO:0007669"/>
    <property type="project" value="TreeGrafter"/>
</dbReference>
<evidence type="ECO:0000313" key="7">
    <source>
        <dbReference type="EMBL" id="AGA89012.1"/>
    </source>
</evidence>
<dbReference type="OrthoDB" id="9803213at2"/>
<dbReference type="Proteomes" id="UP000010816">
    <property type="component" value="Chromosome"/>
</dbReference>
<dbReference type="HOGENOM" id="CLU_026425_1_2_6"/>